<dbReference type="AlphaFoldDB" id="A0AAJ1AHG1"/>
<evidence type="ECO:0000313" key="2">
    <source>
        <dbReference type="EMBL" id="MBZ0158755.1"/>
    </source>
</evidence>
<name>A0AAJ1AHG1_9BACT</name>
<evidence type="ECO:0008006" key="4">
    <source>
        <dbReference type="Google" id="ProtNLM"/>
    </source>
</evidence>
<protein>
    <recommendedName>
        <fullName evidence="4">Lipoprotein</fullName>
    </recommendedName>
</protein>
<evidence type="ECO:0000256" key="1">
    <source>
        <dbReference type="SAM" id="SignalP"/>
    </source>
</evidence>
<sequence length="191" mass="21311">MKNIHNISIVILAATLIFGATACTEEKPKSVGSKKMSIEVDPILKEVNGLLAVLDVTVRLNKLTNCMLANSFSGLQGEGDKKSKQLSNNPILKEMVAEQEGLCKLFEIAENETRVTFDEIRNRKKLLNQQFVFSVFLSKEDDYDGAFVEEEIGVFSSLDSCAKVEKVAHDYSIPTRKCREWKDISGLFKSA</sequence>
<proteinExistence type="predicted"/>
<dbReference type="EMBL" id="JAIOIU010000017">
    <property type="protein sequence ID" value="MBZ0158755.1"/>
    <property type="molecule type" value="Genomic_DNA"/>
</dbReference>
<feature type="signal peptide" evidence="1">
    <location>
        <begin position="1"/>
        <end position="22"/>
    </location>
</feature>
<accession>A0AAJ1AHG1</accession>
<gene>
    <name evidence="2" type="ORF">K8G79_01170</name>
</gene>
<evidence type="ECO:0000313" key="3">
    <source>
        <dbReference type="Proteomes" id="UP001197609"/>
    </source>
</evidence>
<reference evidence="2 3" key="1">
    <citation type="journal article" date="2021" name="bioRxiv">
        <title>Unraveling nitrogen, sulfur and carbon metabolic pathways and microbial community transcriptional responses to substrate deprivation and toxicity stresses in a bioreactor mimicking anoxic brackish coastal sediment conditions.</title>
        <authorList>
            <person name="Martins P.D."/>
            <person name="Echeveste M.J."/>
            <person name="Arshad A."/>
            <person name="Kurth J."/>
            <person name="Ouboter H."/>
            <person name="Jetten M.S.M."/>
            <person name="Welte C.U."/>
        </authorList>
    </citation>
    <scope>NUCLEOTIDE SEQUENCE [LARGE SCALE GENOMIC DNA]</scope>
    <source>
        <strain evidence="2">MAG_38</strain>
    </source>
</reference>
<dbReference type="PROSITE" id="PS51257">
    <property type="entry name" value="PROKAR_LIPOPROTEIN"/>
    <property type="match status" value="1"/>
</dbReference>
<comment type="caution">
    <text evidence="2">The sequence shown here is derived from an EMBL/GenBank/DDBJ whole genome shotgun (WGS) entry which is preliminary data.</text>
</comment>
<keyword evidence="1" id="KW-0732">Signal</keyword>
<dbReference type="Proteomes" id="UP001197609">
    <property type="component" value="Unassembled WGS sequence"/>
</dbReference>
<feature type="chain" id="PRO_5042592915" description="Lipoprotein" evidence="1">
    <location>
        <begin position="23"/>
        <end position="191"/>
    </location>
</feature>
<organism evidence="2 3">
    <name type="scientific">Candidatus Methylomirabilis tolerans</name>
    <dbReference type="NCBI Taxonomy" id="3123416"/>
    <lineage>
        <taxon>Bacteria</taxon>
        <taxon>Candidatus Methylomirabilota</taxon>
        <taxon>Candidatus Methylomirabilia</taxon>
        <taxon>Candidatus Methylomirabilales</taxon>
        <taxon>Candidatus Methylomirabilaceae</taxon>
        <taxon>Candidatus Methylomirabilis</taxon>
    </lineage>
</organism>